<gene>
    <name evidence="2" type="ORF">HPP92_015408</name>
</gene>
<evidence type="ECO:0000313" key="2">
    <source>
        <dbReference type="EMBL" id="KAG0475722.1"/>
    </source>
</evidence>
<proteinExistence type="predicted"/>
<dbReference type="PANTHER" id="PTHR33672:SF24">
    <property type="entry name" value="OS01G0798600 PROTEIN"/>
    <property type="match status" value="1"/>
</dbReference>
<feature type="compositionally biased region" description="Polar residues" evidence="1">
    <location>
        <begin position="22"/>
        <end position="36"/>
    </location>
</feature>
<sequence length="313" mass="33666">MRGTTSNGATPIKPFKTLRLPLNSNEDMDPSQSLSPCTPEFLQVWERLQFPQSLKQPPRPMESTTKKLTLSKSCSPSSSLPASASSSSPWGTSLHLLRSKSCGDGRASAPSDEFDIMSCRASQPQGGVLVLYDSNKEEDGSPRDSEDADGSKDDDFKCSALCLFLPGISKKKTTAPAAVEARKSSLSRLASLEKFECASWNSAGVAELEDSSNVETGSFSYFDLPLELIRCSTDDTCSAVKAAFVFEKDLKGVLKKDCSRSGARKSCESTTRHVRFSTSAPTSYPASPTSPCITPRLLRATEEFNALLEATGG</sequence>
<dbReference type="EMBL" id="JADCNM010000007">
    <property type="protein sequence ID" value="KAG0475722.1"/>
    <property type="molecule type" value="Genomic_DNA"/>
</dbReference>
<comment type="caution">
    <text evidence="2">The sequence shown here is derived from an EMBL/GenBank/DDBJ whole genome shotgun (WGS) entry which is preliminary data.</text>
</comment>
<dbReference type="GO" id="GO:0009535">
    <property type="term" value="C:chloroplast thylakoid membrane"/>
    <property type="evidence" value="ECO:0007669"/>
    <property type="project" value="InterPro"/>
</dbReference>
<dbReference type="PANTHER" id="PTHR33672">
    <property type="entry name" value="YCF3-INTERACTING PROTEIN 1, CHLOROPLASTIC"/>
    <property type="match status" value="1"/>
</dbReference>
<reference evidence="2 3" key="1">
    <citation type="journal article" date="2020" name="Nat. Food">
        <title>A phased Vanilla planifolia genome enables genetic improvement of flavour and production.</title>
        <authorList>
            <person name="Hasing T."/>
            <person name="Tang H."/>
            <person name="Brym M."/>
            <person name="Khazi F."/>
            <person name="Huang T."/>
            <person name="Chambers A.H."/>
        </authorList>
    </citation>
    <scope>NUCLEOTIDE SEQUENCE [LARGE SCALE GENOMIC DNA]</scope>
    <source>
        <tissue evidence="2">Leaf</tissue>
    </source>
</reference>
<feature type="region of interest" description="Disordered" evidence="1">
    <location>
        <begin position="50"/>
        <end position="92"/>
    </location>
</feature>
<accession>A0A835QXP8</accession>
<dbReference type="OrthoDB" id="1880037at2759"/>
<dbReference type="GO" id="GO:0048564">
    <property type="term" value="P:photosystem I assembly"/>
    <property type="evidence" value="ECO:0007669"/>
    <property type="project" value="InterPro"/>
</dbReference>
<dbReference type="AlphaFoldDB" id="A0A835QXP8"/>
<protein>
    <submittedName>
        <fullName evidence="2">Uncharacterized protein</fullName>
    </submittedName>
</protein>
<dbReference type="InterPro" id="IPR040340">
    <property type="entry name" value="CEST/Y3IP1"/>
</dbReference>
<feature type="compositionally biased region" description="Low complexity" evidence="1">
    <location>
        <begin position="66"/>
        <end position="89"/>
    </location>
</feature>
<dbReference type="GO" id="GO:0080183">
    <property type="term" value="P:response to photooxidative stress"/>
    <property type="evidence" value="ECO:0007669"/>
    <property type="project" value="InterPro"/>
</dbReference>
<organism evidence="2 3">
    <name type="scientific">Vanilla planifolia</name>
    <name type="common">Vanilla</name>
    <dbReference type="NCBI Taxonomy" id="51239"/>
    <lineage>
        <taxon>Eukaryota</taxon>
        <taxon>Viridiplantae</taxon>
        <taxon>Streptophyta</taxon>
        <taxon>Embryophyta</taxon>
        <taxon>Tracheophyta</taxon>
        <taxon>Spermatophyta</taxon>
        <taxon>Magnoliopsida</taxon>
        <taxon>Liliopsida</taxon>
        <taxon>Asparagales</taxon>
        <taxon>Orchidaceae</taxon>
        <taxon>Vanilloideae</taxon>
        <taxon>Vanilleae</taxon>
        <taxon>Vanilla</taxon>
    </lineage>
</organism>
<evidence type="ECO:0000256" key="1">
    <source>
        <dbReference type="SAM" id="MobiDB-lite"/>
    </source>
</evidence>
<name>A0A835QXP8_VANPL</name>
<dbReference type="Proteomes" id="UP000639772">
    <property type="component" value="Chromosome 7"/>
</dbReference>
<feature type="region of interest" description="Disordered" evidence="1">
    <location>
        <begin position="1"/>
        <end position="37"/>
    </location>
</feature>
<evidence type="ECO:0000313" key="3">
    <source>
        <dbReference type="Proteomes" id="UP000639772"/>
    </source>
</evidence>